<proteinExistence type="inferred from homology"/>
<feature type="transmembrane region" description="Helical" evidence="17">
    <location>
        <begin position="477"/>
        <end position="495"/>
    </location>
</feature>
<evidence type="ECO:0000256" key="6">
    <source>
        <dbReference type="ARBA" id="ARBA00022989"/>
    </source>
</evidence>
<comment type="similarity">
    <text evidence="2 15">Belongs to the major facilitator superfamily. Sugar transporter (TC 2.A.1.1) family.</text>
</comment>
<feature type="transmembrane region" description="Helical" evidence="17">
    <location>
        <begin position="131"/>
        <end position="149"/>
    </location>
</feature>
<evidence type="ECO:0000313" key="19">
    <source>
        <dbReference type="EMBL" id="VEU40592.1"/>
    </source>
</evidence>
<dbReference type="SUPFAM" id="SSF103473">
    <property type="entry name" value="MFS general substrate transporter"/>
    <property type="match status" value="1"/>
</dbReference>
<comment type="catalytic activity">
    <reaction evidence="9">
        <text>D-glucose(out) = D-glucose(in)</text>
        <dbReference type="Rhea" id="RHEA:60376"/>
        <dbReference type="ChEBI" id="CHEBI:4167"/>
    </reaction>
    <physiologicalReaction direction="left-to-right" evidence="9">
        <dbReference type="Rhea" id="RHEA:60377"/>
    </physiologicalReaction>
</comment>
<comment type="subunit">
    <text evidence="3">Homodimer.</text>
</comment>
<feature type="transmembrane region" description="Helical" evidence="17">
    <location>
        <begin position="449"/>
        <end position="471"/>
    </location>
</feature>
<keyword evidence="4 15" id="KW-0813">Transport</keyword>
<comment type="catalytic activity">
    <reaction evidence="13">
        <text>D-fructose(out) = D-fructose(in)</text>
        <dbReference type="Rhea" id="RHEA:60372"/>
        <dbReference type="ChEBI" id="CHEBI:37721"/>
    </reaction>
    <physiologicalReaction direction="left-to-right" evidence="13">
        <dbReference type="Rhea" id="RHEA:60373"/>
    </physiologicalReaction>
</comment>
<dbReference type="Gene3D" id="1.20.1250.20">
    <property type="entry name" value="MFS general substrate transporter like domains"/>
    <property type="match status" value="2"/>
</dbReference>
<comment type="subcellular location">
    <subcellularLocation>
        <location evidence="1">Membrane</location>
        <topology evidence="1">Multi-pass membrane protein</topology>
    </subcellularLocation>
</comment>
<accession>A0A448ZEX9</accession>
<dbReference type="PANTHER" id="PTHR48023:SF4">
    <property type="entry name" value="D-XYLOSE-PROTON SYMPORTER-LIKE 2"/>
    <property type="match status" value="1"/>
</dbReference>
<evidence type="ECO:0000256" key="15">
    <source>
        <dbReference type="RuleBase" id="RU003346"/>
    </source>
</evidence>
<feature type="transmembrane region" description="Helical" evidence="17">
    <location>
        <begin position="225"/>
        <end position="245"/>
    </location>
</feature>
<dbReference type="InterPro" id="IPR050820">
    <property type="entry name" value="MFS_Sugar_Transporter"/>
</dbReference>
<dbReference type="EMBL" id="CAACVS010000291">
    <property type="protein sequence ID" value="VEU40592.1"/>
    <property type="molecule type" value="Genomic_DNA"/>
</dbReference>
<dbReference type="PROSITE" id="PS00216">
    <property type="entry name" value="SUGAR_TRANSPORT_1"/>
    <property type="match status" value="1"/>
</dbReference>
<evidence type="ECO:0000256" key="2">
    <source>
        <dbReference type="ARBA" id="ARBA00010992"/>
    </source>
</evidence>
<feature type="domain" description="Major facilitator superfamily (MFS) profile" evidence="18">
    <location>
        <begin position="49"/>
        <end position="503"/>
    </location>
</feature>
<dbReference type="Proteomes" id="UP000291116">
    <property type="component" value="Unassembled WGS sequence"/>
</dbReference>
<dbReference type="InterPro" id="IPR036259">
    <property type="entry name" value="MFS_trans_sf"/>
</dbReference>
<feature type="transmembrane region" description="Helical" evidence="17">
    <location>
        <begin position="316"/>
        <end position="339"/>
    </location>
</feature>
<dbReference type="InterPro" id="IPR005829">
    <property type="entry name" value="Sugar_transporter_CS"/>
</dbReference>
<feature type="transmembrane region" description="Helical" evidence="17">
    <location>
        <begin position="155"/>
        <end position="179"/>
    </location>
</feature>
<feature type="transmembrane region" description="Helical" evidence="17">
    <location>
        <begin position="413"/>
        <end position="437"/>
    </location>
</feature>
<dbReference type="GO" id="GO:0022857">
    <property type="term" value="F:transmembrane transporter activity"/>
    <property type="evidence" value="ECO:0007669"/>
    <property type="project" value="InterPro"/>
</dbReference>
<keyword evidence="5 17" id="KW-0812">Transmembrane</keyword>
<dbReference type="PRINTS" id="PR00171">
    <property type="entry name" value="SUGRTRNSPORT"/>
</dbReference>
<evidence type="ECO:0000313" key="20">
    <source>
        <dbReference type="Proteomes" id="UP000291116"/>
    </source>
</evidence>
<comment type="catalytic activity">
    <reaction evidence="11">
        <text>D-mannose(out) = D-mannose(in)</text>
        <dbReference type="Rhea" id="RHEA:78391"/>
        <dbReference type="ChEBI" id="CHEBI:4208"/>
    </reaction>
    <physiologicalReaction direction="left-to-right" evidence="11">
        <dbReference type="Rhea" id="RHEA:78392"/>
    </physiologicalReaction>
</comment>
<dbReference type="PROSITE" id="PS50850">
    <property type="entry name" value="MFS"/>
    <property type="match status" value="1"/>
</dbReference>
<evidence type="ECO:0000256" key="8">
    <source>
        <dbReference type="ARBA" id="ARBA00044637"/>
    </source>
</evidence>
<organism evidence="19 20">
    <name type="scientific">Pseudo-nitzschia multistriata</name>
    <dbReference type="NCBI Taxonomy" id="183589"/>
    <lineage>
        <taxon>Eukaryota</taxon>
        <taxon>Sar</taxon>
        <taxon>Stramenopiles</taxon>
        <taxon>Ochrophyta</taxon>
        <taxon>Bacillariophyta</taxon>
        <taxon>Bacillariophyceae</taxon>
        <taxon>Bacillariophycidae</taxon>
        <taxon>Bacillariales</taxon>
        <taxon>Bacillariaceae</taxon>
        <taxon>Pseudo-nitzschia</taxon>
    </lineage>
</organism>
<keyword evidence="7 17" id="KW-0472">Membrane</keyword>
<dbReference type="GO" id="GO:1904659">
    <property type="term" value="P:D-glucose transmembrane transport"/>
    <property type="evidence" value="ECO:0007669"/>
    <property type="project" value="TreeGrafter"/>
</dbReference>
<dbReference type="PROSITE" id="PS00217">
    <property type="entry name" value="SUGAR_TRANSPORT_2"/>
    <property type="match status" value="1"/>
</dbReference>
<name>A0A448ZEX9_9STRA</name>
<feature type="transmembrane region" description="Helical" evidence="17">
    <location>
        <begin position="43"/>
        <end position="62"/>
    </location>
</feature>
<evidence type="ECO:0000256" key="14">
    <source>
        <dbReference type="ARBA" id="ARBA00044780"/>
    </source>
</evidence>
<sequence length="580" mass="63513">MRTMRMLSPNELSTGTVRSESDLSSSSSGPTTIRNKGEMEIDFFGLFLVLLPPMLGGFLYGFDLGATSFVLVMLLNPPDVDDFGAAVWWTDLSSTRQGLVVSSLSLGALVGSHIVLMYLSQRIGRRMELRLCAIFYIAGSFLNVMSGTVLKEAAIFGYLSLCVGRVLYGIGVGFVMHGAPAYLAEMSPTKIRGAIVSAKETVIVGGIVVGYMIGNCMSTDPLGWTHLYGICGIIALPMLALTYCIPRSKRWLLMQGLDQEAYESMKFIYNGDIREEYESLAKSVLAGGLSPSQTKTRKDPSLVDPRYRKAVKASMGLIIFQQFSGQPSVLSYATVLFQAAGWTGIASVASSVLMMITSAITVLLVERVGRKFLLSLGCLVMMTALSALSTSFWGWDDHIDTETGDLRSSQNYVILFAMFFYIAGYQIGFGPITWCIVSETFPLEIRGKAIALGVELNYALNFGVQFIFPTLKENLGWGRTFGLFAVILAFAFFYIRSYVPETTGLTLEEIEVELGGEHNDSDYPKNNAKKHQFIEFECPTENSSLLGRASSFLGAHPSLEEMESQLIRTSSDAALRNAIV</sequence>
<feature type="transmembrane region" description="Helical" evidence="17">
    <location>
        <begin position="99"/>
        <end position="119"/>
    </location>
</feature>
<keyword evidence="20" id="KW-1185">Reference proteome</keyword>
<dbReference type="PANTHER" id="PTHR48023">
    <property type="entry name" value="D-XYLOSE-PROTON SYMPORTER-LIKE 2"/>
    <property type="match status" value="1"/>
</dbReference>
<keyword evidence="6 17" id="KW-1133">Transmembrane helix</keyword>
<feature type="transmembrane region" description="Helical" evidence="17">
    <location>
        <begin position="372"/>
        <end position="393"/>
    </location>
</feature>
<feature type="transmembrane region" description="Helical" evidence="17">
    <location>
        <begin position="191"/>
        <end position="213"/>
    </location>
</feature>
<gene>
    <name evidence="19" type="ORF">PSNMU_V1.4_AUG-EV-PASAV3_0074940</name>
</gene>
<evidence type="ECO:0000256" key="17">
    <source>
        <dbReference type="SAM" id="Phobius"/>
    </source>
</evidence>
<evidence type="ECO:0000256" key="10">
    <source>
        <dbReference type="ARBA" id="ARBA00044656"/>
    </source>
</evidence>
<dbReference type="Pfam" id="PF00083">
    <property type="entry name" value="Sugar_tr"/>
    <property type="match status" value="1"/>
</dbReference>
<dbReference type="OrthoDB" id="6612291at2759"/>
<feature type="transmembrane region" description="Helical" evidence="17">
    <location>
        <begin position="345"/>
        <end position="365"/>
    </location>
</feature>
<dbReference type="AlphaFoldDB" id="A0A448ZEX9"/>
<dbReference type="GO" id="GO:0016020">
    <property type="term" value="C:membrane"/>
    <property type="evidence" value="ECO:0007669"/>
    <property type="project" value="UniProtKB-SubCell"/>
</dbReference>
<evidence type="ECO:0000256" key="16">
    <source>
        <dbReference type="SAM" id="MobiDB-lite"/>
    </source>
</evidence>
<evidence type="ECO:0000256" key="3">
    <source>
        <dbReference type="ARBA" id="ARBA00011738"/>
    </source>
</evidence>
<dbReference type="InterPro" id="IPR005828">
    <property type="entry name" value="MFS_sugar_transport-like"/>
</dbReference>
<comment type="catalytic activity">
    <reaction evidence="12">
        <text>D-glucosamine(out) = D-glucosamine(in)</text>
        <dbReference type="Rhea" id="RHEA:78423"/>
        <dbReference type="ChEBI" id="CHEBI:58723"/>
    </reaction>
    <physiologicalReaction direction="left-to-right" evidence="12">
        <dbReference type="Rhea" id="RHEA:78424"/>
    </physiologicalReaction>
</comment>
<protein>
    <recommendedName>
        <fullName evidence="14">Hexose transporter 1</fullName>
    </recommendedName>
</protein>
<reference evidence="19 20" key="1">
    <citation type="submission" date="2019-01" db="EMBL/GenBank/DDBJ databases">
        <authorList>
            <person name="Ferrante I. M."/>
        </authorList>
    </citation>
    <scope>NUCLEOTIDE SEQUENCE [LARGE SCALE GENOMIC DNA]</scope>
    <source>
        <strain evidence="19 20">B856</strain>
    </source>
</reference>
<feature type="region of interest" description="Disordered" evidence="16">
    <location>
        <begin position="1"/>
        <end position="33"/>
    </location>
</feature>
<evidence type="ECO:0000256" key="1">
    <source>
        <dbReference type="ARBA" id="ARBA00004141"/>
    </source>
</evidence>
<evidence type="ECO:0000256" key="11">
    <source>
        <dbReference type="ARBA" id="ARBA00044662"/>
    </source>
</evidence>
<evidence type="ECO:0000256" key="12">
    <source>
        <dbReference type="ARBA" id="ARBA00044668"/>
    </source>
</evidence>
<comment type="catalytic activity">
    <reaction evidence="8">
        <text>D-galactose(in) = D-galactose(out)</text>
        <dbReference type="Rhea" id="RHEA:34915"/>
        <dbReference type="ChEBI" id="CHEBI:4139"/>
    </reaction>
    <physiologicalReaction direction="right-to-left" evidence="8">
        <dbReference type="Rhea" id="RHEA:34917"/>
    </physiologicalReaction>
</comment>
<evidence type="ECO:0000256" key="9">
    <source>
        <dbReference type="ARBA" id="ARBA00044648"/>
    </source>
</evidence>
<dbReference type="NCBIfam" id="TIGR00879">
    <property type="entry name" value="SP"/>
    <property type="match status" value="1"/>
</dbReference>
<evidence type="ECO:0000256" key="7">
    <source>
        <dbReference type="ARBA" id="ARBA00023136"/>
    </source>
</evidence>
<evidence type="ECO:0000256" key="5">
    <source>
        <dbReference type="ARBA" id="ARBA00022692"/>
    </source>
</evidence>
<evidence type="ECO:0000256" key="13">
    <source>
        <dbReference type="ARBA" id="ARBA00044710"/>
    </source>
</evidence>
<evidence type="ECO:0000256" key="4">
    <source>
        <dbReference type="ARBA" id="ARBA00022448"/>
    </source>
</evidence>
<comment type="catalytic activity">
    <reaction evidence="10">
        <text>D-xylose(out) = D-xylose(in)</text>
        <dbReference type="Rhea" id="RHEA:78427"/>
        <dbReference type="ChEBI" id="CHEBI:53455"/>
    </reaction>
    <physiologicalReaction direction="left-to-right" evidence="10">
        <dbReference type="Rhea" id="RHEA:78428"/>
    </physiologicalReaction>
</comment>
<dbReference type="InterPro" id="IPR020846">
    <property type="entry name" value="MFS_dom"/>
</dbReference>
<dbReference type="InterPro" id="IPR003663">
    <property type="entry name" value="Sugar/inositol_transpt"/>
</dbReference>
<evidence type="ECO:0000259" key="18">
    <source>
        <dbReference type="PROSITE" id="PS50850"/>
    </source>
</evidence>